<gene>
    <name evidence="2" type="ORF">BDN70DRAFT_891222</name>
</gene>
<keyword evidence="1" id="KW-0472">Membrane</keyword>
<organism evidence="2 3">
    <name type="scientific">Pholiota conissans</name>
    <dbReference type="NCBI Taxonomy" id="109636"/>
    <lineage>
        <taxon>Eukaryota</taxon>
        <taxon>Fungi</taxon>
        <taxon>Dikarya</taxon>
        <taxon>Basidiomycota</taxon>
        <taxon>Agaricomycotina</taxon>
        <taxon>Agaricomycetes</taxon>
        <taxon>Agaricomycetidae</taxon>
        <taxon>Agaricales</taxon>
        <taxon>Agaricineae</taxon>
        <taxon>Strophariaceae</taxon>
        <taxon>Pholiota</taxon>
    </lineage>
</organism>
<dbReference type="Proteomes" id="UP000807469">
    <property type="component" value="Unassembled WGS sequence"/>
</dbReference>
<dbReference type="Gene3D" id="1.20.1250.20">
    <property type="entry name" value="MFS general substrate transporter like domains"/>
    <property type="match status" value="1"/>
</dbReference>
<evidence type="ECO:0000313" key="2">
    <source>
        <dbReference type="EMBL" id="KAF9484029.1"/>
    </source>
</evidence>
<dbReference type="InterPro" id="IPR036259">
    <property type="entry name" value="MFS_trans_sf"/>
</dbReference>
<name>A0A9P6D501_9AGAR</name>
<dbReference type="EMBL" id="MU155147">
    <property type="protein sequence ID" value="KAF9484029.1"/>
    <property type="molecule type" value="Genomic_DNA"/>
</dbReference>
<feature type="non-terminal residue" evidence="2">
    <location>
        <position position="1"/>
    </location>
</feature>
<reference evidence="2" key="1">
    <citation type="submission" date="2020-11" db="EMBL/GenBank/DDBJ databases">
        <authorList>
            <consortium name="DOE Joint Genome Institute"/>
            <person name="Ahrendt S."/>
            <person name="Riley R."/>
            <person name="Andreopoulos W."/>
            <person name="Labutti K."/>
            <person name="Pangilinan J."/>
            <person name="Ruiz-Duenas F.J."/>
            <person name="Barrasa J.M."/>
            <person name="Sanchez-Garcia M."/>
            <person name="Camarero S."/>
            <person name="Miyauchi S."/>
            <person name="Serrano A."/>
            <person name="Linde D."/>
            <person name="Babiker R."/>
            <person name="Drula E."/>
            <person name="Ayuso-Fernandez I."/>
            <person name="Pacheco R."/>
            <person name="Padilla G."/>
            <person name="Ferreira P."/>
            <person name="Barriuso J."/>
            <person name="Kellner H."/>
            <person name="Castanera R."/>
            <person name="Alfaro M."/>
            <person name="Ramirez L."/>
            <person name="Pisabarro A.G."/>
            <person name="Kuo A."/>
            <person name="Tritt A."/>
            <person name="Lipzen A."/>
            <person name="He G."/>
            <person name="Yan M."/>
            <person name="Ng V."/>
            <person name="Cullen D."/>
            <person name="Martin F."/>
            <person name="Rosso M.-N."/>
            <person name="Henrissat B."/>
            <person name="Hibbett D."/>
            <person name="Martinez A.T."/>
            <person name="Grigoriev I.V."/>
        </authorList>
    </citation>
    <scope>NUCLEOTIDE SEQUENCE</scope>
    <source>
        <strain evidence="2">CIRM-BRFM 674</strain>
    </source>
</reference>
<evidence type="ECO:0000256" key="1">
    <source>
        <dbReference type="SAM" id="Phobius"/>
    </source>
</evidence>
<keyword evidence="1" id="KW-1133">Transmembrane helix</keyword>
<proteinExistence type="predicted"/>
<protein>
    <submittedName>
        <fullName evidence="2">Uncharacterized protein</fullName>
    </submittedName>
</protein>
<dbReference type="AlphaFoldDB" id="A0A9P6D501"/>
<keyword evidence="1" id="KW-0812">Transmembrane</keyword>
<keyword evidence="3" id="KW-1185">Reference proteome</keyword>
<sequence>AHQQSNFANSFVIPAAATGPPVRFRLTHDPYTSAYFAYRFASPLQDLANIRKCGSMFAYIFSNQGWGSFAGNLVTMIVLLCYKSIMEAGHTSKVDGGAFLVMKMRSRSSEAAQRAEETRNAAYFRNAYDDGGRDGASSVGDVTCPSLCPPQFFAYARPSANLYAPATCAVFVCAPYSFVLCLWLELAAGYPRRPQSSIRAQAT</sequence>
<evidence type="ECO:0000313" key="3">
    <source>
        <dbReference type="Proteomes" id="UP000807469"/>
    </source>
</evidence>
<dbReference type="OrthoDB" id="3062718at2759"/>
<comment type="caution">
    <text evidence="2">The sequence shown here is derived from an EMBL/GenBank/DDBJ whole genome shotgun (WGS) entry which is preliminary data.</text>
</comment>
<accession>A0A9P6D501</accession>
<feature type="transmembrane region" description="Helical" evidence="1">
    <location>
        <begin position="162"/>
        <end position="184"/>
    </location>
</feature>